<dbReference type="GO" id="GO:0030833">
    <property type="term" value="P:regulation of actin filament polymerization"/>
    <property type="evidence" value="ECO:0007669"/>
    <property type="project" value="InterPro"/>
</dbReference>
<feature type="transmembrane region" description="Helical" evidence="6">
    <location>
        <begin position="279"/>
        <end position="298"/>
    </location>
</feature>
<keyword evidence="8" id="KW-1185">Reference proteome</keyword>
<keyword evidence="3" id="KW-0963">Cytoplasm</keyword>
<organism evidence="7 8">
    <name type="scientific">Chrysochromulina tobinii</name>
    <dbReference type="NCBI Taxonomy" id="1460289"/>
    <lineage>
        <taxon>Eukaryota</taxon>
        <taxon>Haptista</taxon>
        <taxon>Haptophyta</taxon>
        <taxon>Prymnesiophyceae</taxon>
        <taxon>Prymnesiales</taxon>
        <taxon>Chrysochromulinaceae</taxon>
        <taxon>Chrysochromulina</taxon>
    </lineage>
</organism>
<proteinExistence type="inferred from homology"/>
<dbReference type="EMBL" id="JWZX01001963">
    <property type="protein sequence ID" value="KOO31667.1"/>
    <property type="molecule type" value="Genomic_DNA"/>
</dbReference>
<name>A0A0M0JZA5_9EUKA</name>
<dbReference type="GO" id="GO:0005885">
    <property type="term" value="C:Arp2/3 protein complex"/>
    <property type="evidence" value="ECO:0007669"/>
    <property type="project" value="InterPro"/>
</dbReference>
<reference evidence="8" key="1">
    <citation type="journal article" date="2015" name="PLoS Genet.">
        <title>Genome Sequence and Transcriptome Analyses of Chrysochromulina tobin: Metabolic Tools for Enhanced Algal Fitness in the Prominent Order Prymnesiales (Haptophyceae).</title>
        <authorList>
            <person name="Hovde B.T."/>
            <person name="Deodato C.R."/>
            <person name="Hunsperger H.M."/>
            <person name="Ryken S.A."/>
            <person name="Yost W."/>
            <person name="Jha R.K."/>
            <person name="Patterson J."/>
            <person name="Monnat R.J. Jr."/>
            <person name="Barlow S.B."/>
            <person name="Starkenburg S.R."/>
            <person name="Cattolico R.A."/>
        </authorList>
    </citation>
    <scope>NUCLEOTIDE SEQUENCE</scope>
    <source>
        <strain evidence="8">CCMP291</strain>
    </source>
</reference>
<dbReference type="AlphaFoldDB" id="A0A0M0JZA5"/>
<keyword evidence="6" id="KW-0472">Membrane</keyword>
<evidence type="ECO:0000256" key="2">
    <source>
        <dbReference type="ARBA" id="ARBA00010856"/>
    </source>
</evidence>
<comment type="similarity">
    <text evidence="2">Belongs to the ARPC3 family.</text>
</comment>
<keyword evidence="6" id="KW-1133">Transmembrane helix</keyword>
<keyword evidence="5" id="KW-0206">Cytoskeleton</keyword>
<evidence type="ECO:0000256" key="6">
    <source>
        <dbReference type="SAM" id="Phobius"/>
    </source>
</evidence>
<accession>A0A0M0JZA5</accession>
<feature type="transmembrane region" description="Helical" evidence="6">
    <location>
        <begin position="337"/>
        <end position="361"/>
    </location>
</feature>
<gene>
    <name evidence="7" type="ORF">Ctob_008924</name>
</gene>
<comment type="subcellular location">
    <subcellularLocation>
        <location evidence="1">Cytoplasm</location>
        <location evidence="1">Cytoskeleton</location>
    </subcellularLocation>
</comment>
<feature type="non-terminal residue" evidence="7">
    <location>
        <position position="550"/>
    </location>
</feature>
<keyword evidence="4" id="KW-0009">Actin-binding</keyword>
<evidence type="ECO:0000256" key="3">
    <source>
        <dbReference type="ARBA" id="ARBA00022490"/>
    </source>
</evidence>
<protein>
    <submittedName>
        <fullName evidence="7">Actin-related protein 2 3 complex subunit 3</fullName>
    </submittedName>
</protein>
<dbReference type="Pfam" id="PF04062">
    <property type="entry name" value="P21-Arc"/>
    <property type="match status" value="1"/>
</dbReference>
<comment type="caution">
    <text evidence="7">The sequence shown here is derived from an EMBL/GenBank/DDBJ whole genome shotgun (WGS) entry which is preliminary data.</text>
</comment>
<evidence type="ECO:0000313" key="8">
    <source>
        <dbReference type="Proteomes" id="UP000037460"/>
    </source>
</evidence>
<dbReference type="InterPro" id="IPR007204">
    <property type="entry name" value="ARPC3"/>
</dbReference>
<dbReference type="Gene3D" id="1.10.1760.10">
    <property type="entry name" value="Actin-related protein 2/3 complex subunit 3"/>
    <property type="match status" value="1"/>
</dbReference>
<dbReference type="PANTHER" id="PTHR12391">
    <property type="entry name" value="ARP2/3 COMPLEX 21 KD SUBUNIT"/>
    <property type="match status" value="1"/>
</dbReference>
<evidence type="ECO:0000256" key="1">
    <source>
        <dbReference type="ARBA" id="ARBA00004245"/>
    </source>
</evidence>
<dbReference type="InterPro" id="IPR036753">
    <property type="entry name" value="ARPC3_sf"/>
</dbReference>
<dbReference type="GO" id="GO:0003779">
    <property type="term" value="F:actin binding"/>
    <property type="evidence" value="ECO:0007669"/>
    <property type="project" value="UniProtKB-KW"/>
</dbReference>
<feature type="transmembrane region" description="Helical" evidence="6">
    <location>
        <begin position="303"/>
        <end position="325"/>
    </location>
</feature>
<dbReference type="SUPFAM" id="SSF69060">
    <property type="entry name" value="Arp2/3 complex 21 kDa subunit ARPC3"/>
    <property type="match status" value="1"/>
</dbReference>
<feature type="transmembrane region" description="Helical" evidence="6">
    <location>
        <begin position="182"/>
        <end position="201"/>
    </location>
</feature>
<evidence type="ECO:0000256" key="5">
    <source>
        <dbReference type="ARBA" id="ARBA00023212"/>
    </source>
</evidence>
<dbReference type="GO" id="GO:0034314">
    <property type="term" value="P:Arp2/3 complex-mediated actin nucleation"/>
    <property type="evidence" value="ECO:0007669"/>
    <property type="project" value="InterPro"/>
</dbReference>
<evidence type="ECO:0000256" key="4">
    <source>
        <dbReference type="ARBA" id="ARBA00023203"/>
    </source>
</evidence>
<sequence>MVYHSAKNDEEAQQACGCSILPIVTTTRGPAPLAPEGTEDIIDEALGFFKANVLFKHFEVKGGGDRVMIYLTLYITQCLQRLEKCPSPQEGIKALTAMAGESFKIPGDAGFALGSFYPTPASAQEAELCRSYFRQVREETGRRLITKVYGEDGSPSKFWLVFAKKKFMNKEKDRALSHFGHLRPSMVSAFLCLFAAPLSLFPLPKLPLQLPAVQLPSFAGGSTFPTLPVFPTFNTPTLKWPALPRSAVWPAVVPVGWPTLEWSASAADTPAPVVIEDPGAAPAGFVVATIISICLRLVGQVGLVFLIAVAGLKAAGLLPGLLVHAKVAGLLATPQTAVLAGAAAVWLGLEGVFYGACLVIANRMTRDKSFTKPTLDSARRQELWARILSDPTQSTEDFVRAWFFVDRGPERVRHGGARSALWGWARAALGVEDPPPAKGEVSYAQLSRIDVLTWLAGGLFEKRLAQLDAEEAAELDGLVAQLEAKAGAPLPRVRKTPTPGVRAMMSSTDPVQWLHRPLACYALTHLLFGEIITPRIFSNAGFTRRRTPEG</sequence>
<dbReference type="Proteomes" id="UP000037460">
    <property type="component" value="Unassembled WGS sequence"/>
</dbReference>
<evidence type="ECO:0000313" key="7">
    <source>
        <dbReference type="EMBL" id="KOO31667.1"/>
    </source>
</evidence>
<dbReference type="OrthoDB" id="200404at2759"/>
<keyword evidence="6" id="KW-0812">Transmembrane</keyword>